<protein>
    <submittedName>
        <fullName evidence="4">Uncharacterized protein</fullName>
    </submittedName>
</protein>
<dbReference type="Proteomes" id="UP000317496">
    <property type="component" value="Chromosome"/>
</dbReference>
<proteinExistence type="predicted"/>
<dbReference type="RefSeq" id="WP_144258004.1">
    <property type="nucleotide sequence ID" value="NZ_CP041636.1"/>
</dbReference>
<evidence type="ECO:0000313" key="4">
    <source>
        <dbReference type="EMBL" id="QDO99008.1"/>
    </source>
</evidence>
<keyword evidence="5" id="KW-1185">Reference proteome</keyword>
<gene>
    <name evidence="4" type="ORF">FNB15_17800</name>
</gene>
<dbReference type="AlphaFoldDB" id="A0A516H5G6"/>
<evidence type="ECO:0000256" key="1">
    <source>
        <dbReference type="SAM" id="Coils"/>
    </source>
</evidence>
<feature type="region of interest" description="Disordered" evidence="2">
    <location>
        <begin position="170"/>
        <end position="189"/>
    </location>
</feature>
<keyword evidence="3" id="KW-0812">Transmembrane</keyword>
<keyword evidence="1" id="KW-0175">Coiled coil</keyword>
<evidence type="ECO:0000256" key="3">
    <source>
        <dbReference type="SAM" id="Phobius"/>
    </source>
</evidence>
<feature type="coiled-coil region" evidence="1">
    <location>
        <begin position="39"/>
        <end position="87"/>
    </location>
</feature>
<evidence type="ECO:0000256" key="2">
    <source>
        <dbReference type="SAM" id="MobiDB-lite"/>
    </source>
</evidence>
<keyword evidence="3" id="KW-0472">Membrane</keyword>
<organism evidence="4 5">
    <name type="scientific">Ferrovibrio terrae</name>
    <dbReference type="NCBI Taxonomy" id="2594003"/>
    <lineage>
        <taxon>Bacteria</taxon>
        <taxon>Pseudomonadati</taxon>
        <taxon>Pseudomonadota</taxon>
        <taxon>Alphaproteobacteria</taxon>
        <taxon>Rhodospirillales</taxon>
        <taxon>Rhodospirillaceae</taxon>
        <taxon>Ferrovibrio</taxon>
    </lineage>
</organism>
<feature type="transmembrane region" description="Helical" evidence="3">
    <location>
        <begin position="6"/>
        <end position="24"/>
    </location>
</feature>
<accession>A0A516H5G6</accession>
<dbReference type="KEGG" id="fer:FNB15_17800"/>
<dbReference type="EMBL" id="CP041636">
    <property type="protein sequence ID" value="QDO99008.1"/>
    <property type="molecule type" value="Genomic_DNA"/>
</dbReference>
<keyword evidence="3" id="KW-1133">Transmembrane helix</keyword>
<reference evidence="4 5" key="1">
    <citation type="submission" date="2019-07" db="EMBL/GenBank/DDBJ databases">
        <title>Genome sequencing for Ferrovibrio sp. K5.</title>
        <authorList>
            <person name="Park S.-J."/>
        </authorList>
    </citation>
    <scope>NUCLEOTIDE SEQUENCE [LARGE SCALE GENOMIC DNA]</scope>
    <source>
        <strain evidence="4 5">K5</strain>
    </source>
</reference>
<evidence type="ECO:0000313" key="5">
    <source>
        <dbReference type="Proteomes" id="UP000317496"/>
    </source>
</evidence>
<name>A0A516H5G6_9PROT</name>
<sequence>MTQFIGVLAAGANIGIAVMIIILLGERSHAAWTRVRLKADEISAVKEDFERQVNDAEQAVRALHESIADLKNQVVRAEQDLDSLAARHKETDLPYGYTSTIVDVVDRRYRTWRVVVRNADLGSSAGSFSHPAHKWIEGRYYEVPAPNMEYAVQAMQSRFLLRDGFTVDPAPPRGSTAEAPMSLDQVEVG</sequence>